<reference evidence="1 2" key="1">
    <citation type="journal article" date="2016" name="Mol. Biol. Evol.">
        <title>Comparative Genomics of Early-Diverging Mushroom-Forming Fungi Provides Insights into the Origins of Lignocellulose Decay Capabilities.</title>
        <authorList>
            <person name="Nagy L.G."/>
            <person name="Riley R."/>
            <person name="Tritt A."/>
            <person name="Adam C."/>
            <person name="Daum C."/>
            <person name="Floudas D."/>
            <person name="Sun H."/>
            <person name="Yadav J.S."/>
            <person name="Pangilinan J."/>
            <person name="Larsson K.H."/>
            <person name="Matsuura K."/>
            <person name="Barry K."/>
            <person name="Labutti K."/>
            <person name="Kuo R."/>
            <person name="Ohm R.A."/>
            <person name="Bhattacharya S.S."/>
            <person name="Shirouzu T."/>
            <person name="Yoshinaga Y."/>
            <person name="Martin F.M."/>
            <person name="Grigoriev I.V."/>
            <person name="Hibbett D.S."/>
        </authorList>
    </citation>
    <scope>NUCLEOTIDE SEQUENCE [LARGE SCALE GENOMIC DNA]</scope>
    <source>
        <strain evidence="1 2">HHB9708</strain>
    </source>
</reference>
<name>A0A164YC21_9AGAM</name>
<proteinExistence type="predicted"/>
<organism evidence="1 2">
    <name type="scientific">Sistotremastrum niveocremeum HHB9708</name>
    <dbReference type="NCBI Taxonomy" id="1314777"/>
    <lineage>
        <taxon>Eukaryota</taxon>
        <taxon>Fungi</taxon>
        <taxon>Dikarya</taxon>
        <taxon>Basidiomycota</taxon>
        <taxon>Agaricomycotina</taxon>
        <taxon>Agaricomycetes</taxon>
        <taxon>Sistotremastrales</taxon>
        <taxon>Sistotremastraceae</taxon>
        <taxon>Sertulicium</taxon>
        <taxon>Sertulicium niveocremeum</taxon>
    </lineage>
</organism>
<evidence type="ECO:0000313" key="2">
    <source>
        <dbReference type="Proteomes" id="UP000076722"/>
    </source>
</evidence>
<protein>
    <recommendedName>
        <fullName evidence="3">RNI-like protein</fullName>
    </recommendedName>
</protein>
<keyword evidence="2" id="KW-1185">Reference proteome</keyword>
<dbReference type="EMBL" id="KV419398">
    <property type="protein sequence ID" value="KZS96776.1"/>
    <property type="molecule type" value="Genomic_DNA"/>
</dbReference>
<dbReference type="Proteomes" id="UP000076722">
    <property type="component" value="Unassembled WGS sequence"/>
</dbReference>
<gene>
    <name evidence="1" type="ORF">SISNIDRAFT_482570</name>
</gene>
<sequence>MYSRALTRDIPTLFGNYTPTLSDLYLFGIALDWKSNEGLFSTLKTLFIMDDDPDVFDEIECRELIAHCRSLETLQWSCERSDTTVHFSDIVAAEHLTKIMLHDLTVHFQPHLLRLSSKIAVLDLSCQFKVHGSLDVLFDIIDELQDLHQLTFNCDYLDVKEPLGAVHKRAGLLKLTYLRVGLEHGEFPSALFHLLSSFTLLKLETLDISRSLYHGGAGWTELTSQYELSHLPSLVSLETTCDVVAEVLVGIMRRSPSLHILDLQYRGFRHFGELLAVLGDPVDGDIICPNLSKIICPYCHPGYQEYVEMMSKRNTWANEGRCKELRGGTIISFPLEISGLAGNIPRM</sequence>
<evidence type="ECO:0008006" key="3">
    <source>
        <dbReference type="Google" id="ProtNLM"/>
    </source>
</evidence>
<accession>A0A164YC21</accession>
<dbReference type="AlphaFoldDB" id="A0A164YC21"/>
<dbReference type="InterPro" id="IPR032675">
    <property type="entry name" value="LRR_dom_sf"/>
</dbReference>
<evidence type="ECO:0000313" key="1">
    <source>
        <dbReference type="EMBL" id="KZS96776.1"/>
    </source>
</evidence>
<dbReference type="SUPFAM" id="SSF52047">
    <property type="entry name" value="RNI-like"/>
    <property type="match status" value="1"/>
</dbReference>
<dbReference type="Gene3D" id="3.80.10.10">
    <property type="entry name" value="Ribonuclease Inhibitor"/>
    <property type="match status" value="1"/>
</dbReference>